<comment type="caution">
    <text evidence="6">The sequence shown here is derived from an EMBL/GenBank/DDBJ whole genome shotgun (WGS) entry which is preliminary data.</text>
</comment>
<dbReference type="InterPro" id="IPR045875">
    <property type="entry name" value="NTF2"/>
</dbReference>
<dbReference type="GO" id="GO:0005635">
    <property type="term" value="C:nuclear envelope"/>
    <property type="evidence" value="ECO:0007669"/>
    <property type="project" value="UniProtKB-ARBA"/>
</dbReference>
<dbReference type="PANTHER" id="PTHR12612">
    <property type="entry name" value="NUCLEAR TRANSPORT FACTOR 2"/>
    <property type="match status" value="1"/>
</dbReference>
<feature type="domain" description="NTF2" evidence="5">
    <location>
        <begin position="7"/>
        <end position="120"/>
    </location>
</feature>
<name>A0AAE0NHE6_9PEZI</name>
<accession>A0AAE0NHE6</accession>
<dbReference type="GO" id="GO:0006606">
    <property type="term" value="P:protein import into nucleus"/>
    <property type="evidence" value="ECO:0007669"/>
    <property type="project" value="UniProtKB-ARBA"/>
</dbReference>
<evidence type="ECO:0000313" key="6">
    <source>
        <dbReference type="EMBL" id="KAK3381572.1"/>
    </source>
</evidence>
<comment type="function">
    <text evidence="3">Facilitates protein transport into the nucleus. Could be part of a multicomponent system of cytosolic factors that assemble at the pore complex during nuclear import.</text>
</comment>
<dbReference type="InterPro" id="IPR032710">
    <property type="entry name" value="NTF2-like_dom_sf"/>
</dbReference>
<comment type="subcellular location">
    <subcellularLocation>
        <location evidence="4">Cytoplasm</location>
    </subcellularLocation>
    <subcellularLocation>
        <location evidence="4">Nucleus</location>
    </subcellularLocation>
</comment>
<organism evidence="6 7">
    <name type="scientific">Podospora didyma</name>
    <dbReference type="NCBI Taxonomy" id="330526"/>
    <lineage>
        <taxon>Eukaryota</taxon>
        <taxon>Fungi</taxon>
        <taxon>Dikarya</taxon>
        <taxon>Ascomycota</taxon>
        <taxon>Pezizomycotina</taxon>
        <taxon>Sordariomycetes</taxon>
        <taxon>Sordariomycetidae</taxon>
        <taxon>Sordariales</taxon>
        <taxon>Podosporaceae</taxon>
        <taxon>Podospora</taxon>
    </lineage>
</organism>
<evidence type="ECO:0000256" key="1">
    <source>
        <dbReference type="ARBA" id="ARBA00022490"/>
    </source>
</evidence>
<dbReference type="AlphaFoldDB" id="A0AAE0NHE6"/>
<dbReference type="FunFam" id="3.10.450.50:FF:000005">
    <property type="entry name" value="Nuclear transport factor 2"/>
    <property type="match status" value="1"/>
</dbReference>
<evidence type="ECO:0000256" key="3">
    <source>
        <dbReference type="ARBA" id="ARBA00053082"/>
    </source>
</evidence>
<protein>
    <recommendedName>
        <fullName evidence="2 4">Nuclear transport factor 2</fullName>
        <shortName evidence="4">NTF-2</shortName>
    </recommendedName>
</protein>
<dbReference type="GO" id="GO:0005737">
    <property type="term" value="C:cytoplasm"/>
    <property type="evidence" value="ECO:0007669"/>
    <property type="project" value="UniProtKB-SubCell"/>
</dbReference>
<reference evidence="6" key="2">
    <citation type="submission" date="2023-06" db="EMBL/GenBank/DDBJ databases">
        <authorList>
            <consortium name="Lawrence Berkeley National Laboratory"/>
            <person name="Haridas S."/>
            <person name="Hensen N."/>
            <person name="Bonometti L."/>
            <person name="Westerberg I."/>
            <person name="Brannstrom I.O."/>
            <person name="Guillou S."/>
            <person name="Cros-Aarteil S."/>
            <person name="Calhoun S."/>
            <person name="Kuo A."/>
            <person name="Mondo S."/>
            <person name="Pangilinan J."/>
            <person name="Riley R."/>
            <person name="LaButti K."/>
            <person name="Andreopoulos B."/>
            <person name="Lipzen A."/>
            <person name="Chen C."/>
            <person name="Yanf M."/>
            <person name="Daum C."/>
            <person name="Ng V."/>
            <person name="Clum A."/>
            <person name="Steindorff A."/>
            <person name="Ohm R."/>
            <person name="Martin F."/>
            <person name="Silar P."/>
            <person name="Natvig D."/>
            <person name="Lalanne C."/>
            <person name="Gautier V."/>
            <person name="Ament-velasquez S.L."/>
            <person name="Kruys A."/>
            <person name="Hutchinson M.I."/>
            <person name="Powell A.J."/>
            <person name="Barry K."/>
            <person name="Miller A.N."/>
            <person name="Grigoriev I.V."/>
            <person name="Debuchy R."/>
            <person name="Gladieux P."/>
            <person name="Thoren M.H."/>
            <person name="Johannesson H."/>
        </authorList>
    </citation>
    <scope>NUCLEOTIDE SEQUENCE</scope>
    <source>
        <strain evidence="6">CBS 232.78</strain>
    </source>
</reference>
<dbReference type="CDD" id="cd00780">
    <property type="entry name" value="NTF2"/>
    <property type="match status" value="1"/>
</dbReference>
<evidence type="ECO:0000256" key="2">
    <source>
        <dbReference type="ARBA" id="ARBA00026247"/>
    </source>
</evidence>
<reference evidence="6" key="1">
    <citation type="journal article" date="2023" name="Mol. Phylogenet. Evol.">
        <title>Genome-scale phylogeny and comparative genomics of the fungal order Sordariales.</title>
        <authorList>
            <person name="Hensen N."/>
            <person name="Bonometti L."/>
            <person name="Westerberg I."/>
            <person name="Brannstrom I.O."/>
            <person name="Guillou S."/>
            <person name="Cros-Aarteil S."/>
            <person name="Calhoun S."/>
            <person name="Haridas S."/>
            <person name="Kuo A."/>
            <person name="Mondo S."/>
            <person name="Pangilinan J."/>
            <person name="Riley R."/>
            <person name="LaButti K."/>
            <person name="Andreopoulos B."/>
            <person name="Lipzen A."/>
            <person name="Chen C."/>
            <person name="Yan M."/>
            <person name="Daum C."/>
            <person name="Ng V."/>
            <person name="Clum A."/>
            <person name="Steindorff A."/>
            <person name="Ohm R.A."/>
            <person name="Martin F."/>
            <person name="Silar P."/>
            <person name="Natvig D.O."/>
            <person name="Lalanne C."/>
            <person name="Gautier V."/>
            <person name="Ament-Velasquez S.L."/>
            <person name="Kruys A."/>
            <person name="Hutchinson M.I."/>
            <person name="Powell A.J."/>
            <person name="Barry K."/>
            <person name="Miller A.N."/>
            <person name="Grigoriev I.V."/>
            <person name="Debuchy R."/>
            <person name="Gladieux P."/>
            <person name="Hiltunen Thoren M."/>
            <person name="Johannesson H."/>
        </authorList>
    </citation>
    <scope>NUCLEOTIDE SEQUENCE</scope>
    <source>
        <strain evidence="6">CBS 232.78</strain>
    </source>
</reference>
<dbReference type="Proteomes" id="UP001285441">
    <property type="component" value="Unassembled WGS sequence"/>
</dbReference>
<dbReference type="SUPFAM" id="SSF54427">
    <property type="entry name" value="NTF2-like"/>
    <property type="match status" value="1"/>
</dbReference>
<dbReference type="EMBL" id="JAULSW010000005">
    <property type="protein sequence ID" value="KAK3381572.1"/>
    <property type="molecule type" value="Genomic_DNA"/>
</dbReference>
<dbReference type="InterPro" id="IPR018222">
    <property type="entry name" value="Nuclear_transport_factor_2_euk"/>
</dbReference>
<keyword evidence="4" id="KW-0813">Transport</keyword>
<dbReference type="Pfam" id="PF02136">
    <property type="entry name" value="NTF2"/>
    <property type="match status" value="1"/>
</dbReference>
<gene>
    <name evidence="6" type="ORF">B0H63DRAFT_450893</name>
</gene>
<dbReference type="GO" id="GO:0051028">
    <property type="term" value="P:mRNA transport"/>
    <property type="evidence" value="ECO:0007669"/>
    <property type="project" value="UniProtKB-UniRule"/>
</dbReference>
<proteinExistence type="predicted"/>
<keyword evidence="4" id="KW-0653">Protein transport</keyword>
<comment type="function">
    <text evidence="4">Has a role in nuclear-cytoplasmic transport of proteins and mRNAs.</text>
</comment>
<evidence type="ECO:0000256" key="4">
    <source>
        <dbReference type="RuleBase" id="RU369002"/>
    </source>
</evidence>
<sequence length="123" mass="13464">MAGFVALAEQFIAHYYTTFDADRKNLASLYRDNSMLTFEGAQSLGAAAITEKLASLPFQKVVHRPSAQDAQPSPTGGIIILVTGQLLVDEEGNPLSYSQAFQLEKDGNGAWFVFNDIFRLVYG</sequence>
<evidence type="ECO:0000259" key="5">
    <source>
        <dbReference type="PROSITE" id="PS50177"/>
    </source>
</evidence>
<keyword evidence="4" id="KW-0539">Nucleus</keyword>
<dbReference type="PROSITE" id="PS50177">
    <property type="entry name" value="NTF2_DOMAIN"/>
    <property type="match status" value="1"/>
</dbReference>
<dbReference type="InterPro" id="IPR002075">
    <property type="entry name" value="NTF2_dom"/>
</dbReference>
<keyword evidence="7" id="KW-1185">Reference proteome</keyword>
<keyword evidence="1 4" id="KW-0963">Cytoplasm</keyword>
<evidence type="ECO:0000313" key="7">
    <source>
        <dbReference type="Proteomes" id="UP001285441"/>
    </source>
</evidence>
<dbReference type="Gene3D" id="3.10.450.50">
    <property type="match status" value="1"/>
</dbReference>